<keyword evidence="2" id="KW-1185">Reference proteome</keyword>
<gene>
    <name evidence="1" type="ordered locus">Arcve_0785</name>
</gene>
<dbReference type="GeneID" id="10393888"/>
<dbReference type="AlphaFoldDB" id="F2KRW0"/>
<protein>
    <submittedName>
        <fullName evidence="1">Uncharacterized protein</fullName>
    </submittedName>
</protein>
<evidence type="ECO:0000313" key="2">
    <source>
        <dbReference type="Proteomes" id="UP000008136"/>
    </source>
</evidence>
<dbReference type="HOGENOM" id="CLU_1891310_0_0_2"/>
<proteinExistence type="predicted"/>
<dbReference type="eggNOG" id="arCOG03480">
    <property type="taxonomic scope" value="Archaea"/>
</dbReference>
<reference evidence="1 2" key="1">
    <citation type="submission" date="2011-03" db="EMBL/GenBank/DDBJ databases">
        <title>The complete genome of Archaeoglobus veneficus SNP6.</title>
        <authorList>
            <consortium name="US DOE Joint Genome Institute (JGI-PGF)"/>
            <person name="Lucas S."/>
            <person name="Copeland A."/>
            <person name="Lapidus A."/>
            <person name="Bruce D."/>
            <person name="Goodwin L."/>
            <person name="Pitluck S."/>
            <person name="Kyrpides N."/>
            <person name="Mavromatis K."/>
            <person name="Pagani I."/>
            <person name="Ivanova N."/>
            <person name="Mikhailova N."/>
            <person name="Lu M."/>
            <person name="Detter J.C."/>
            <person name="Tapia R."/>
            <person name="Han C."/>
            <person name="Land M."/>
            <person name="Hauser L."/>
            <person name="Markowitz V."/>
            <person name="Cheng J.-F."/>
            <person name="Hugenholtz P."/>
            <person name="Woyke T."/>
            <person name="Wu D."/>
            <person name="Spring S."/>
            <person name="Brambilla E."/>
            <person name="Klenk H.-P."/>
            <person name="Eisen J.A."/>
        </authorList>
    </citation>
    <scope>NUCLEOTIDE SEQUENCE [LARGE SCALE GENOMIC DNA]</scope>
    <source>
        <strain>SNP6</strain>
    </source>
</reference>
<name>F2KRW0_ARCVS</name>
<organism evidence="1 2">
    <name type="scientific">Archaeoglobus veneficus (strain DSM 11195 / SNP6)</name>
    <dbReference type="NCBI Taxonomy" id="693661"/>
    <lineage>
        <taxon>Archaea</taxon>
        <taxon>Methanobacteriati</taxon>
        <taxon>Methanobacteriota</taxon>
        <taxon>Archaeoglobi</taxon>
        <taxon>Archaeoglobales</taxon>
        <taxon>Archaeoglobaceae</taxon>
        <taxon>Archaeoglobus</taxon>
    </lineage>
</organism>
<sequence>MLRLHVTLLIAILALVLQPAAALNFDSAEVHYCNGSVEVKVSYTLDPLTAIKVFLFGASSIEDDVKALFAADNYTVEKIDFSHADFLFPVHVEDGCARFEGVELTEPLNVTLCIGSSVELGITDRIPPLYFCLE</sequence>
<dbReference type="RefSeq" id="WP_013683473.1">
    <property type="nucleotide sequence ID" value="NC_015320.1"/>
</dbReference>
<evidence type="ECO:0000313" key="1">
    <source>
        <dbReference type="EMBL" id="AEA46801.1"/>
    </source>
</evidence>
<dbReference type="EMBL" id="CP002588">
    <property type="protein sequence ID" value="AEA46801.1"/>
    <property type="molecule type" value="Genomic_DNA"/>
</dbReference>
<accession>F2KRW0</accession>
<dbReference type="KEGG" id="ave:Arcve_0785"/>
<dbReference type="Proteomes" id="UP000008136">
    <property type="component" value="Chromosome"/>
</dbReference>